<gene>
    <name evidence="2" type="ORF">NEOLEDRAFT_1028705</name>
</gene>
<evidence type="ECO:0000313" key="3">
    <source>
        <dbReference type="Proteomes" id="UP000076761"/>
    </source>
</evidence>
<dbReference type="OrthoDB" id="3251181at2759"/>
<feature type="domain" description="GAG-pre-integrase" evidence="1">
    <location>
        <begin position="60"/>
        <end position="101"/>
    </location>
</feature>
<keyword evidence="3" id="KW-1185">Reference proteome</keyword>
<organism evidence="2 3">
    <name type="scientific">Neolentinus lepideus HHB14362 ss-1</name>
    <dbReference type="NCBI Taxonomy" id="1314782"/>
    <lineage>
        <taxon>Eukaryota</taxon>
        <taxon>Fungi</taxon>
        <taxon>Dikarya</taxon>
        <taxon>Basidiomycota</taxon>
        <taxon>Agaricomycotina</taxon>
        <taxon>Agaricomycetes</taxon>
        <taxon>Gloeophyllales</taxon>
        <taxon>Gloeophyllaceae</taxon>
        <taxon>Neolentinus</taxon>
    </lineage>
</organism>
<feature type="non-terminal residue" evidence="2">
    <location>
        <position position="1"/>
    </location>
</feature>
<dbReference type="InParanoid" id="A0A165MEK8"/>
<feature type="non-terminal residue" evidence="2">
    <location>
        <position position="102"/>
    </location>
</feature>
<reference evidence="2 3" key="1">
    <citation type="journal article" date="2016" name="Mol. Biol. Evol.">
        <title>Comparative Genomics of Early-Diverging Mushroom-Forming Fungi Provides Insights into the Origins of Lignocellulose Decay Capabilities.</title>
        <authorList>
            <person name="Nagy L.G."/>
            <person name="Riley R."/>
            <person name="Tritt A."/>
            <person name="Adam C."/>
            <person name="Daum C."/>
            <person name="Floudas D."/>
            <person name="Sun H."/>
            <person name="Yadav J.S."/>
            <person name="Pangilinan J."/>
            <person name="Larsson K.H."/>
            <person name="Matsuura K."/>
            <person name="Barry K."/>
            <person name="Labutti K."/>
            <person name="Kuo R."/>
            <person name="Ohm R.A."/>
            <person name="Bhattacharya S.S."/>
            <person name="Shirouzu T."/>
            <person name="Yoshinaga Y."/>
            <person name="Martin F.M."/>
            <person name="Grigoriev I.V."/>
            <person name="Hibbett D.S."/>
        </authorList>
    </citation>
    <scope>NUCLEOTIDE SEQUENCE [LARGE SCALE GENOMIC DNA]</scope>
    <source>
        <strain evidence="2 3">HHB14362 ss-1</strain>
    </source>
</reference>
<accession>A0A165MEK8</accession>
<sequence length="102" mass="11144">LRLTEVLYSPEVGYTLISVGRLDEAGFTLTFGQGKCLIQDEDGEVVGEIPRSSKGLVLELHKRMGHISPDVARRLVEKGFVTGITLDTSSDKPFFCESCIVA</sequence>
<evidence type="ECO:0000313" key="2">
    <source>
        <dbReference type="EMBL" id="KZT18238.1"/>
    </source>
</evidence>
<dbReference type="Proteomes" id="UP000076761">
    <property type="component" value="Unassembled WGS sequence"/>
</dbReference>
<protein>
    <recommendedName>
        <fullName evidence="1">GAG-pre-integrase domain-containing protein</fullName>
    </recommendedName>
</protein>
<dbReference type="EMBL" id="KV425696">
    <property type="protein sequence ID" value="KZT18238.1"/>
    <property type="molecule type" value="Genomic_DNA"/>
</dbReference>
<evidence type="ECO:0000259" key="1">
    <source>
        <dbReference type="Pfam" id="PF13976"/>
    </source>
</evidence>
<dbReference type="AlphaFoldDB" id="A0A165MEK8"/>
<dbReference type="Pfam" id="PF13976">
    <property type="entry name" value="gag_pre-integrs"/>
    <property type="match status" value="1"/>
</dbReference>
<name>A0A165MEK8_9AGAM</name>
<dbReference type="InterPro" id="IPR025724">
    <property type="entry name" value="GAG-pre-integrase_dom"/>
</dbReference>
<proteinExistence type="predicted"/>